<dbReference type="eggNOG" id="ENOG502S5ZD">
    <property type="taxonomic scope" value="Eukaryota"/>
</dbReference>
<accession>K0RWE0</accession>
<keyword evidence="1" id="KW-0732">Signal</keyword>
<organism evidence="2 3">
    <name type="scientific">Thalassiosira oceanica</name>
    <name type="common">Marine diatom</name>
    <dbReference type="NCBI Taxonomy" id="159749"/>
    <lineage>
        <taxon>Eukaryota</taxon>
        <taxon>Sar</taxon>
        <taxon>Stramenopiles</taxon>
        <taxon>Ochrophyta</taxon>
        <taxon>Bacillariophyta</taxon>
        <taxon>Coscinodiscophyceae</taxon>
        <taxon>Thalassiosirophycidae</taxon>
        <taxon>Thalassiosirales</taxon>
        <taxon>Thalassiosiraceae</taxon>
        <taxon>Thalassiosira</taxon>
    </lineage>
</organism>
<dbReference type="OrthoDB" id="47032at2759"/>
<dbReference type="SUPFAM" id="SSF50475">
    <property type="entry name" value="FMN-binding split barrel"/>
    <property type="match status" value="1"/>
</dbReference>
<gene>
    <name evidence="2" type="ORF">THAOC_27475</name>
</gene>
<protein>
    <submittedName>
        <fullName evidence="2">Uncharacterized protein</fullName>
    </submittedName>
</protein>
<reference evidence="2 3" key="1">
    <citation type="journal article" date="2012" name="Genome Biol.">
        <title>Genome and low-iron response of an oceanic diatom adapted to chronic iron limitation.</title>
        <authorList>
            <person name="Lommer M."/>
            <person name="Specht M."/>
            <person name="Roy A.S."/>
            <person name="Kraemer L."/>
            <person name="Andreson R."/>
            <person name="Gutowska M.A."/>
            <person name="Wolf J."/>
            <person name="Bergner S.V."/>
            <person name="Schilhabel M.B."/>
            <person name="Klostermeier U.C."/>
            <person name="Beiko R.G."/>
            <person name="Rosenstiel P."/>
            <person name="Hippler M."/>
            <person name="Laroche J."/>
        </authorList>
    </citation>
    <scope>NUCLEOTIDE SEQUENCE [LARGE SCALE GENOMIC DNA]</scope>
    <source>
        <strain evidence="2 3">CCMP1005</strain>
    </source>
</reference>
<dbReference type="AlphaFoldDB" id="K0RWE0"/>
<feature type="chain" id="PRO_5003837359" evidence="1">
    <location>
        <begin position="22"/>
        <end position="319"/>
    </location>
</feature>
<comment type="caution">
    <text evidence="2">The sequence shown here is derived from an EMBL/GenBank/DDBJ whole genome shotgun (WGS) entry which is preliminary data.</text>
</comment>
<dbReference type="Proteomes" id="UP000266841">
    <property type="component" value="Unassembled WGS sequence"/>
</dbReference>
<dbReference type="InterPro" id="IPR012349">
    <property type="entry name" value="Split_barrel_FMN-bd"/>
</dbReference>
<feature type="signal peptide" evidence="1">
    <location>
        <begin position="1"/>
        <end position="21"/>
    </location>
</feature>
<evidence type="ECO:0000313" key="2">
    <source>
        <dbReference type="EMBL" id="EJK53146.1"/>
    </source>
</evidence>
<evidence type="ECO:0000256" key="1">
    <source>
        <dbReference type="SAM" id="SignalP"/>
    </source>
</evidence>
<dbReference type="EMBL" id="AGNL01038382">
    <property type="protein sequence ID" value="EJK53146.1"/>
    <property type="molecule type" value="Genomic_DNA"/>
</dbReference>
<name>K0RWE0_THAOC</name>
<sequence length="319" mass="33162">MLSVLLASLVTLAILVPPGEAFQGRAPRVPDVRPLSASSPRHRLPIEEEVSRQVAPPPAVSVPVWSLTCPVSIPAGGGASGGRGPSASMSILTYVTPVSVSSPKLWAMSLFKTSFTRCCFLGVPNPGEEYNDSPAISSSVNYSPGSARSVRRRAAMGEAGVLGDLEGSSGWRAKVRAGEGRYSIPGGPGQTPAGVGVLQLLSPGQSDLVPILGKATGWDGSVDKGEECSKLAHGWARVEGRGADFEVLPDCASYLEVRLKRVTDGGDHDVAFAEIIGVGAWDGAAKTVRWLDENEAGGQASMDPSTALYSGQLRTEGII</sequence>
<evidence type="ECO:0000313" key="3">
    <source>
        <dbReference type="Proteomes" id="UP000266841"/>
    </source>
</evidence>
<dbReference type="Gene3D" id="2.30.110.10">
    <property type="entry name" value="Electron Transport, Fmn-binding Protein, Chain A"/>
    <property type="match status" value="1"/>
</dbReference>
<proteinExistence type="predicted"/>
<keyword evidence="3" id="KW-1185">Reference proteome</keyword>